<dbReference type="InterPro" id="IPR012337">
    <property type="entry name" value="RNaseH-like_sf"/>
</dbReference>
<dbReference type="GO" id="GO:0008408">
    <property type="term" value="F:3'-5' exonuclease activity"/>
    <property type="evidence" value="ECO:0007669"/>
    <property type="project" value="TreeGrafter"/>
</dbReference>
<evidence type="ECO:0000313" key="18">
    <source>
        <dbReference type="EMBL" id="VVT45084.1"/>
    </source>
</evidence>
<dbReference type="GeneID" id="43579455"/>
<keyword evidence="6" id="KW-0548">Nucleotidyltransferase</keyword>
<evidence type="ECO:0000313" key="19">
    <source>
        <dbReference type="Proteomes" id="UP000398389"/>
    </source>
</evidence>
<evidence type="ECO:0000256" key="1">
    <source>
        <dbReference type="ARBA" id="ARBA00001946"/>
    </source>
</evidence>
<evidence type="ECO:0000256" key="12">
    <source>
        <dbReference type="ARBA" id="ARBA00031966"/>
    </source>
</evidence>
<accession>A0A5E8B0S5</accession>
<dbReference type="GO" id="GO:0003887">
    <property type="term" value="F:DNA-directed DNA polymerase activity"/>
    <property type="evidence" value="ECO:0007669"/>
    <property type="project" value="UniProtKB-KW"/>
</dbReference>
<evidence type="ECO:0000256" key="11">
    <source>
        <dbReference type="ARBA" id="ARBA00023128"/>
    </source>
</evidence>
<evidence type="ECO:0000256" key="7">
    <source>
        <dbReference type="ARBA" id="ARBA00022705"/>
    </source>
</evidence>
<organism evidence="18 19">
    <name type="scientific">Magnusiomyces paraingens</name>
    <dbReference type="NCBI Taxonomy" id="2606893"/>
    <lineage>
        <taxon>Eukaryota</taxon>
        <taxon>Fungi</taxon>
        <taxon>Dikarya</taxon>
        <taxon>Ascomycota</taxon>
        <taxon>Saccharomycotina</taxon>
        <taxon>Dipodascomycetes</taxon>
        <taxon>Dipodascales</taxon>
        <taxon>Dipodascaceae</taxon>
        <taxon>Magnusiomyces</taxon>
    </lineage>
</organism>
<feature type="region of interest" description="Disordered" evidence="16">
    <location>
        <begin position="1192"/>
        <end position="1211"/>
    </location>
</feature>
<evidence type="ECO:0000256" key="3">
    <source>
        <dbReference type="ARBA" id="ARBA00007705"/>
    </source>
</evidence>
<evidence type="ECO:0000256" key="2">
    <source>
        <dbReference type="ARBA" id="ARBA00004173"/>
    </source>
</evidence>
<keyword evidence="10" id="KW-0238">DNA-binding</keyword>
<keyword evidence="11" id="KW-0496">Mitochondrion</keyword>
<dbReference type="PRINTS" id="PR00867">
    <property type="entry name" value="DNAPOLG"/>
</dbReference>
<protein>
    <recommendedName>
        <fullName evidence="15">DNA polymerase gamma</fullName>
        <ecNumber evidence="4">2.7.7.7</ecNumber>
    </recommendedName>
    <alternativeName>
        <fullName evidence="12">Mitochondrial DNA polymerase catalytic subunit</fullName>
    </alternativeName>
</protein>
<evidence type="ECO:0000256" key="14">
    <source>
        <dbReference type="ARBA" id="ARBA00057053"/>
    </source>
</evidence>
<evidence type="ECO:0000256" key="4">
    <source>
        <dbReference type="ARBA" id="ARBA00012417"/>
    </source>
</evidence>
<dbReference type="InterPro" id="IPR041336">
    <property type="entry name" value="DNApol_Exo"/>
</dbReference>
<feature type="region of interest" description="Disordered" evidence="16">
    <location>
        <begin position="1084"/>
        <end position="1138"/>
    </location>
</feature>
<reference evidence="18 19" key="1">
    <citation type="submission" date="2019-09" db="EMBL/GenBank/DDBJ databases">
        <authorList>
            <person name="Brejova B."/>
        </authorList>
    </citation>
    <scope>NUCLEOTIDE SEQUENCE [LARGE SCALE GENOMIC DNA]</scope>
</reference>
<proteinExistence type="inferred from homology"/>
<keyword evidence="7" id="KW-0235">DNA replication</keyword>
<dbReference type="FunFam" id="1.10.150.20:FF:000035">
    <property type="entry name" value="DNA polymerase gamma, mitochondrial"/>
    <property type="match status" value="1"/>
</dbReference>
<dbReference type="Pfam" id="PF00476">
    <property type="entry name" value="DNA_pol_A"/>
    <property type="match status" value="1"/>
</dbReference>
<feature type="domain" description="DNA-directed DNA polymerase family A palm" evidence="17">
    <location>
        <begin position="673"/>
        <end position="906"/>
    </location>
</feature>
<dbReference type="FunFam" id="3.30.70.370:FF:000017">
    <property type="entry name" value="Predicted protein"/>
    <property type="match status" value="1"/>
</dbReference>
<dbReference type="InterPro" id="IPR002297">
    <property type="entry name" value="DNA-dir_DNA_pol_A_mt"/>
</dbReference>
<dbReference type="RefSeq" id="XP_031851246.1">
    <property type="nucleotide sequence ID" value="XM_031995355.1"/>
</dbReference>
<evidence type="ECO:0000256" key="16">
    <source>
        <dbReference type="SAM" id="MobiDB-lite"/>
    </source>
</evidence>
<name>A0A5E8B0S5_9ASCO</name>
<dbReference type="EC" id="2.7.7.7" evidence="4"/>
<dbReference type="Gene3D" id="3.30.70.370">
    <property type="match status" value="1"/>
</dbReference>
<evidence type="ECO:0000259" key="17">
    <source>
        <dbReference type="SMART" id="SM00482"/>
    </source>
</evidence>
<keyword evidence="5" id="KW-0808">Transferase</keyword>
<dbReference type="Gene3D" id="1.10.150.20">
    <property type="entry name" value="5' to 3' exonuclease, C-terminal subdomain"/>
    <property type="match status" value="1"/>
</dbReference>
<dbReference type="GO" id="GO:0006264">
    <property type="term" value="P:mitochondrial DNA replication"/>
    <property type="evidence" value="ECO:0007669"/>
    <property type="project" value="TreeGrafter"/>
</dbReference>
<dbReference type="Pfam" id="PF18136">
    <property type="entry name" value="DNApol_Exo"/>
    <property type="match status" value="1"/>
</dbReference>
<comment type="function">
    <text evidence="14">Involved in the replication of mitochondrial DNA.</text>
</comment>
<dbReference type="GO" id="GO:0005760">
    <property type="term" value="C:gamma DNA polymerase complex"/>
    <property type="evidence" value="ECO:0007669"/>
    <property type="project" value="InterPro"/>
</dbReference>
<sequence>MISSVSPRWRLCRRLFSTCKTLPQSTTLTQIPSKDEPPRINAVGIQYLPSKLHKKIFGSPVPELKTIVDHDDYITRLSVRHLKNNGLYGKKTTTYPALDIDIPSISGKTLDEHFYKIGLNAAEPYLSKAKKFAAGDIPPMPKQQDWVKKSGWTKYTKNALPVSVDYPDDPDALVFDVEVLYKIHDFAVIAVAASPTAWYCWLSPWLLGESENQRQLIPLGSKEEKLIIGHNVSYDRKRIKDEYSINLTNSMFIDTMSLHIAVNGMCSRQRMSWMKVRKVKNQIDGGETSEESAFELSAEIEDNPWVNVSTLNSLADVGYLHCGIQHDKSARDYFGTYSREQVLEELNMLIDYCARDVEVTYKIYKVLLPRFIDVVPHPVSFAALRHMGSLFLPINDSWEKYLKDTEECYNSANDELLASLINLAEEAVALKDTPEKWQADPWLSQFDWTITPIKMVKPKKKGEEPRPAKRQKLPGFPKWYKDLFPSIGSPMSISVRSRTALILLRLRWDGYPIIWSDVHGFVFRVPITQKQRCLDKKYPFADMNTETNMSLKDDPNVTYFKVPHKDGPKARCVSPMASSYRKYFDKGILSSELDLAAKAIEVSAACSYWTSNRERVLSQMTVWSDDVDMGIPTQNGKDFGMILPSLVPMGTITRRAVEKTWLTASNAKKNRIGSEQKAMVRTPPGYKFVGADVDSEELWIASLVGDSMFKMHGGTALGWMTLEGSKNEGTDLHSKTASILGISRNDAKVFNYGRIYGAGLAFAQQLLKQFNPTLTEKEVQDTAIRLYAATKGTKTKSKALGFDGSGGFWRNGSESLIFNRLEEMANQDAPRTPVLGAAITEALKRQHLKASPFLPSRINWNIQSSGVDYLHLLITSMAHLTKKYDINARLFITVHDEIRYMVKDEDVDRAALALQISNMWTRAMFSLQLGIKELPYGVAFFSAVDVDHVLRKEVNLDCITPSHPNPIESGYSMDIYELVKKCTSLAKDGVDPADSSSLDKIEYTPELSVTEEIEEGHGPMVPYIAAQIAANPKELSLVEKLAQEKNPDWDLFLGSSEDDIATESGNGGANVKETEELMRGLEMLTTAPEPVKTPKKQRPKSKTAAASTTKKSSRKGKKAAAEEEQSQAVKAEESTSVSKDAILTDVPKRRYTRRTTSNLHPLFVLPPELASLTSPETPEGRSRLDKWRRERAQESRARMESNYSNKPSNPKSNIDELLMQYECQSPKVTLAPEEFFSPEEMYSIFQNDLSVVHKNQPGENRRRRAY</sequence>
<dbReference type="PROSITE" id="PS00447">
    <property type="entry name" value="DNA_POLYMERASE_A"/>
    <property type="match status" value="1"/>
</dbReference>
<evidence type="ECO:0000256" key="10">
    <source>
        <dbReference type="ARBA" id="ARBA00023125"/>
    </source>
</evidence>
<dbReference type="SMART" id="SM00482">
    <property type="entry name" value="POLAc"/>
    <property type="match status" value="1"/>
</dbReference>
<dbReference type="Proteomes" id="UP000398389">
    <property type="component" value="Unassembled WGS sequence"/>
</dbReference>
<dbReference type="PANTHER" id="PTHR10267:SF0">
    <property type="entry name" value="DNA POLYMERASE SUBUNIT GAMMA-1"/>
    <property type="match status" value="1"/>
</dbReference>
<comment type="subcellular location">
    <subcellularLocation>
        <location evidence="2">Mitochondrion</location>
    </subcellularLocation>
</comment>
<dbReference type="SUPFAM" id="SSF56672">
    <property type="entry name" value="DNA/RNA polymerases"/>
    <property type="match status" value="1"/>
</dbReference>
<dbReference type="OrthoDB" id="5588663at2759"/>
<dbReference type="PANTHER" id="PTHR10267">
    <property type="entry name" value="DNA POLYMERASE SUBUNIT GAMMA-1"/>
    <property type="match status" value="1"/>
</dbReference>
<evidence type="ECO:0000256" key="15">
    <source>
        <dbReference type="ARBA" id="ARBA00069489"/>
    </source>
</evidence>
<dbReference type="SUPFAM" id="SSF53098">
    <property type="entry name" value="Ribonuclease H-like"/>
    <property type="match status" value="1"/>
</dbReference>
<gene>
    <name evidence="18" type="ORF">SAPINGB_P000632</name>
</gene>
<keyword evidence="19" id="KW-1185">Reference proteome</keyword>
<evidence type="ECO:0000256" key="13">
    <source>
        <dbReference type="ARBA" id="ARBA00049244"/>
    </source>
</evidence>
<dbReference type="InterPro" id="IPR043502">
    <property type="entry name" value="DNA/RNA_pol_sf"/>
</dbReference>
<comment type="similarity">
    <text evidence="3">Belongs to the DNA polymerase type-A family.</text>
</comment>
<dbReference type="InterPro" id="IPR001098">
    <property type="entry name" value="DNA-dir_DNA_pol_A_palm_dom"/>
</dbReference>
<dbReference type="Gene3D" id="3.30.420.390">
    <property type="match status" value="2"/>
</dbReference>
<dbReference type="GO" id="GO:0003677">
    <property type="term" value="F:DNA binding"/>
    <property type="evidence" value="ECO:0007669"/>
    <property type="project" value="UniProtKB-KW"/>
</dbReference>
<keyword evidence="9" id="KW-0239">DNA-directed DNA polymerase</keyword>
<dbReference type="EMBL" id="CABVLU010000001">
    <property type="protein sequence ID" value="VVT45084.1"/>
    <property type="molecule type" value="Genomic_DNA"/>
</dbReference>
<evidence type="ECO:0000256" key="9">
    <source>
        <dbReference type="ARBA" id="ARBA00022932"/>
    </source>
</evidence>
<comment type="cofactor">
    <cofactor evidence="1">
        <name>Mg(2+)</name>
        <dbReference type="ChEBI" id="CHEBI:18420"/>
    </cofactor>
</comment>
<dbReference type="AlphaFoldDB" id="A0A5E8B0S5"/>
<feature type="compositionally biased region" description="Low complexity" evidence="16">
    <location>
        <begin position="1201"/>
        <end position="1211"/>
    </location>
</feature>
<keyword evidence="8" id="KW-0460">Magnesium</keyword>
<evidence type="ECO:0000256" key="6">
    <source>
        <dbReference type="ARBA" id="ARBA00022695"/>
    </source>
</evidence>
<comment type="catalytic activity">
    <reaction evidence="13">
        <text>DNA(n) + a 2'-deoxyribonucleoside 5'-triphosphate = DNA(n+1) + diphosphate</text>
        <dbReference type="Rhea" id="RHEA:22508"/>
        <dbReference type="Rhea" id="RHEA-COMP:17339"/>
        <dbReference type="Rhea" id="RHEA-COMP:17340"/>
        <dbReference type="ChEBI" id="CHEBI:33019"/>
        <dbReference type="ChEBI" id="CHEBI:61560"/>
        <dbReference type="ChEBI" id="CHEBI:173112"/>
        <dbReference type="EC" id="2.7.7.7"/>
    </reaction>
</comment>
<evidence type="ECO:0000256" key="5">
    <source>
        <dbReference type="ARBA" id="ARBA00022679"/>
    </source>
</evidence>
<dbReference type="InterPro" id="IPR019760">
    <property type="entry name" value="DNA-dir_DNA_pol_A_CS"/>
</dbReference>
<evidence type="ECO:0000256" key="8">
    <source>
        <dbReference type="ARBA" id="ARBA00022842"/>
    </source>
</evidence>